<protein>
    <submittedName>
        <fullName evidence="2">Uncharacterized protein</fullName>
    </submittedName>
</protein>
<dbReference type="AlphaFoldDB" id="K3Y3G0"/>
<organism evidence="2 3">
    <name type="scientific">Setaria italica</name>
    <name type="common">Foxtail millet</name>
    <name type="synonym">Panicum italicum</name>
    <dbReference type="NCBI Taxonomy" id="4555"/>
    <lineage>
        <taxon>Eukaryota</taxon>
        <taxon>Viridiplantae</taxon>
        <taxon>Streptophyta</taxon>
        <taxon>Embryophyta</taxon>
        <taxon>Tracheophyta</taxon>
        <taxon>Spermatophyta</taxon>
        <taxon>Magnoliopsida</taxon>
        <taxon>Liliopsida</taxon>
        <taxon>Poales</taxon>
        <taxon>Poaceae</taxon>
        <taxon>PACMAD clade</taxon>
        <taxon>Panicoideae</taxon>
        <taxon>Panicodae</taxon>
        <taxon>Paniceae</taxon>
        <taxon>Cenchrinae</taxon>
        <taxon>Setaria</taxon>
    </lineage>
</organism>
<evidence type="ECO:0000313" key="2">
    <source>
        <dbReference type="EnsemblPlants" id="KQL10433"/>
    </source>
</evidence>
<accession>K3Y3G0</accession>
<dbReference type="HOGENOM" id="CLU_669773_0_0_1"/>
<evidence type="ECO:0000313" key="3">
    <source>
        <dbReference type="Proteomes" id="UP000004995"/>
    </source>
</evidence>
<proteinExistence type="predicted"/>
<feature type="region of interest" description="Disordered" evidence="1">
    <location>
        <begin position="292"/>
        <end position="328"/>
    </location>
</feature>
<reference evidence="2" key="2">
    <citation type="submission" date="2018-08" db="UniProtKB">
        <authorList>
            <consortium name="EnsemblPlants"/>
        </authorList>
    </citation>
    <scope>IDENTIFICATION</scope>
    <source>
        <strain evidence="2">Yugu1</strain>
    </source>
</reference>
<dbReference type="EMBL" id="AGNK02002395">
    <property type="status" value="NOT_ANNOTATED_CDS"/>
    <property type="molecule type" value="Genomic_DNA"/>
</dbReference>
<keyword evidence="3" id="KW-1185">Reference proteome</keyword>
<feature type="compositionally biased region" description="Basic and acidic residues" evidence="1">
    <location>
        <begin position="294"/>
        <end position="314"/>
    </location>
</feature>
<dbReference type="Proteomes" id="UP000004995">
    <property type="component" value="Unassembled WGS sequence"/>
</dbReference>
<sequence length="411" mass="43770">MHAWKALLQGEVDQIGVRRAHDRQHGYLPRQSGVLVGVVVPDLLEAHRVLLVPLSPSRSVSDPPRPHGHRRCFLVVAVAAALRDDLDIPQLAAAHRDTSAGVDVGSAVLRELVKEQHRVIDEVDEGVAVAAEEPPREVKPPERRLLGHHAGGNSLPVLRGQGAAQVVPGPHVAACAKAEEPGALGALDNLELGDRVVAVVGGDEADALNFVGDGDAPVAARWDAFAEGRSRVALLDAGRTEVVRQRHDEVGQHRADRGVHAGEGLDAEVEGEAVGPGGENVGVLVGLVGVGMGERTDGEDRDLRRRRDPEEKSASRASASLGMGATRGTRPRIIHGHAADMACFGSSRVKERRRMDLVLPIDLGEFGWQLKLGAMGFSLQKKIPSTHSITLLVGRDMVVWHTPLPAQNANA</sequence>
<reference evidence="3" key="1">
    <citation type="journal article" date="2012" name="Nat. Biotechnol.">
        <title>Reference genome sequence of the model plant Setaria.</title>
        <authorList>
            <person name="Bennetzen J.L."/>
            <person name="Schmutz J."/>
            <person name="Wang H."/>
            <person name="Percifield R."/>
            <person name="Hawkins J."/>
            <person name="Pontaroli A.C."/>
            <person name="Estep M."/>
            <person name="Feng L."/>
            <person name="Vaughn J.N."/>
            <person name="Grimwood J."/>
            <person name="Jenkins J."/>
            <person name="Barry K."/>
            <person name="Lindquist E."/>
            <person name="Hellsten U."/>
            <person name="Deshpande S."/>
            <person name="Wang X."/>
            <person name="Wu X."/>
            <person name="Mitros T."/>
            <person name="Triplett J."/>
            <person name="Yang X."/>
            <person name="Ye C.Y."/>
            <person name="Mauro-Herrera M."/>
            <person name="Wang L."/>
            <person name="Li P."/>
            <person name="Sharma M."/>
            <person name="Sharma R."/>
            <person name="Ronald P.C."/>
            <person name="Panaud O."/>
            <person name="Kellogg E.A."/>
            <person name="Brutnell T.P."/>
            <person name="Doust A.N."/>
            <person name="Tuskan G.A."/>
            <person name="Rokhsar D."/>
            <person name="Devos K.M."/>
        </authorList>
    </citation>
    <scope>NUCLEOTIDE SEQUENCE [LARGE SCALE GENOMIC DNA]</scope>
    <source>
        <strain evidence="3">cv. Yugu1</strain>
    </source>
</reference>
<dbReference type="Gramene" id="KQL10433">
    <property type="protein sequence ID" value="KQL10433"/>
    <property type="gene ID" value="SETIT_008745mg"/>
</dbReference>
<dbReference type="EnsemblPlants" id="KQL10433">
    <property type="protein sequence ID" value="KQL10433"/>
    <property type="gene ID" value="SETIT_008745mg"/>
</dbReference>
<evidence type="ECO:0000256" key="1">
    <source>
        <dbReference type="SAM" id="MobiDB-lite"/>
    </source>
</evidence>
<name>K3Y3G0_SETIT</name>
<dbReference type="InParanoid" id="K3Y3G0"/>